<dbReference type="EMBL" id="FOXB01000065">
    <property type="protein sequence ID" value="SFP96347.1"/>
    <property type="molecule type" value="Genomic_DNA"/>
</dbReference>
<organism evidence="1 2">
    <name type="scientific">Hydrogenimonas thermophila</name>
    <dbReference type="NCBI Taxonomy" id="223786"/>
    <lineage>
        <taxon>Bacteria</taxon>
        <taxon>Pseudomonadati</taxon>
        <taxon>Campylobacterota</taxon>
        <taxon>Epsilonproteobacteria</taxon>
        <taxon>Campylobacterales</taxon>
        <taxon>Hydrogenimonadaceae</taxon>
        <taxon>Hydrogenimonas</taxon>
    </lineage>
</organism>
<dbReference type="Proteomes" id="UP000199227">
    <property type="component" value="Unassembled WGS sequence"/>
</dbReference>
<evidence type="ECO:0000313" key="1">
    <source>
        <dbReference type="EMBL" id="SFP96347.1"/>
    </source>
</evidence>
<sequence>MYLEVEYYEIIFEIEELELDGAGYKLKLKKNALPKINEFLKEQFDNEIAEAIDDEETLKEFSDQREIFDEEVLICENSELRDFDRQIFKIKLSDIEKLIEM</sequence>
<accession>A0A1I5UMS5</accession>
<keyword evidence="2" id="KW-1185">Reference proteome</keyword>
<protein>
    <submittedName>
        <fullName evidence="1">Uncharacterized protein</fullName>
    </submittedName>
</protein>
<dbReference type="AlphaFoldDB" id="A0A1I5UMS5"/>
<evidence type="ECO:0000313" key="2">
    <source>
        <dbReference type="Proteomes" id="UP000199227"/>
    </source>
</evidence>
<name>A0A1I5UMS5_9BACT</name>
<reference evidence="1 2" key="1">
    <citation type="submission" date="2016-10" db="EMBL/GenBank/DDBJ databases">
        <authorList>
            <person name="de Groot N.N."/>
        </authorList>
    </citation>
    <scope>NUCLEOTIDE SEQUENCE [LARGE SCALE GENOMIC DNA]</scope>
    <source>
        <strain evidence="1 2">EP1-55-1</strain>
    </source>
</reference>
<gene>
    <name evidence="1" type="ORF">SAMN05216234_16511</name>
</gene>
<dbReference type="RefSeq" id="WP_092914230.1">
    <property type="nucleotide sequence ID" value="NZ_FOXB01000065.1"/>
</dbReference>
<dbReference type="STRING" id="223786.SAMN05216234_16511"/>
<proteinExistence type="predicted"/>